<dbReference type="AlphaFoldDB" id="A0A8C9G8I0"/>
<feature type="region of interest" description="Disordered" evidence="16">
    <location>
        <begin position="209"/>
        <end position="254"/>
    </location>
</feature>
<comment type="similarity">
    <text evidence="2">Belongs to the krueppel C2H2-type zinc-finger protein family.</text>
</comment>
<name>A0A8C9G8I0_9PRIM</name>
<dbReference type="FunFam" id="3.30.160.60:FF:000624">
    <property type="entry name" value="zinc finger protein 697"/>
    <property type="match status" value="1"/>
</dbReference>
<evidence type="ECO:0000256" key="6">
    <source>
        <dbReference type="ARBA" id="ARBA00022833"/>
    </source>
</evidence>
<evidence type="ECO:0000256" key="11">
    <source>
        <dbReference type="ARBA" id="ARBA00056876"/>
    </source>
</evidence>
<keyword evidence="5 15" id="KW-0863">Zinc-finger</keyword>
<dbReference type="PROSITE" id="PS50157">
    <property type="entry name" value="ZINC_FINGER_C2H2_2"/>
    <property type="match status" value="6"/>
</dbReference>
<keyword evidence="6" id="KW-0862">Zinc</keyword>
<organism evidence="19 20">
    <name type="scientific">Piliocolobus tephrosceles</name>
    <name type="common">Ugandan red Colobus</name>
    <dbReference type="NCBI Taxonomy" id="591936"/>
    <lineage>
        <taxon>Eukaryota</taxon>
        <taxon>Metazoa</taxon>
        <taxon>Chordata</taxon>
        <taxon>Craniata</taxon>
        <taxon>Vertebrata</taxon>
        <taxon>Euteleostomi</taxon>
        <taxon>Mammalia</taxon>
        <taxon>Eutheria</taxon>
        <taxon>Euarchontoglires</taxon>
        <taxon>Primates</taxon>
        <taxon>Haplorrhini</taxon>
        <taxon>Catarrhini</taxon>
        <taxon>Cercopithecidae</taxon>
        <taxon>Colobinae</taxon>
        <taxon>Piliocolobus</taxon>
    </lineage>
</organism>
<dbReference type="PROSITE" id="PS00028">
    <property type="entry name" value="ZINC_FINGER_C2H2_1"/>
    <property type="match status" value="6"/>
</dbReference>
<dbReference type="GeneID" id="111538559"/>
<keyword evidence="7" id="KW-0805">Transcription regulation</keyword>
<dbReference type="Ensembl" id="ENSPTET00000000473.1">
    <property type="protein sequence ID" value="ENSPTEP00000000312.1"/>
    <property type="gene ID" value="ENSPTEG00000000387.1"/>
</dbReference>
<dbReference type="GO" id="GO:0008270">
    <property type="term" value="F:zinc ion binding"/>
    <property type="evidence" value="ECO:0007669"/>
    <property type="project" value="UniProtKB-KW"/>
</dbReference>
<dbReference type="FunFam" id="3.30.160.60:FF:000472">
    <property type="entry name" value="myoneurin isoform X1"/>
    <property type="match status" value="1"/>
</dbReference>
<dbReference type="InterPro" id="IPR036236">
    <property type="entry name" value="Znf_C2H2_sf"/>
</dbReference>
<dbReference type="SUPFAM" id="SSF57667">
    <property type="entry name" value="beta-beta-alpha zinc fingers"/>
    <property type="match status" value="3"/>
</dbReference>
<proteinExistence type="inferred from homology"/>
<dbReference type="SUPFAM" id="SSF54695">
    <property type="entry name" value="POZ domain"/>
    <property type="match status" value="1"/>
</dbReference>
<dbReference type="FunFam" id="3.30.710.10:FF:000082">
    <property type="entry name" value="zinc finger and BTB domain-containing protein 24 isoform X1"/>
    <property type="match status" value="1"/>
</dbReference>
<keyword evidence="3" id="KW-0479">Metal-binding</keyword>
<gene>
    <name evidence="19" type="primary">ZBTB24</name>
</gene>
<accession>A0A8C9G8I0</accession>
<evidence type="ECO:0000256" key="10">
    <source>
        <dbReference type="ARBA" id="ARBA00023242"/>
    </source>
</evidence>
<feature type="compositionally biased region" description="Pro residues" evidence="16">
    <location>
        <begin position="622"/>
        <end position="634"/>
    </location>
</feature>
<reference evidence="19" key="2">
    <citation type="submission" date="2025-09" db="UniProtKB">
        <authorList>
            <consortium name="Ensembl"/>
        </authorList>
    </citation>
    <scope>IDENTIFICATION</scope>
</reference>
<dbReference type="Proteomes" id="UP000694416">
    <property type="component" value="Unplaced"/>
</dbReference>
<dbReference type="FunFam" id="3.30.160.60:FF:001125">
    <property type="entry name" value="Zinc finger and BTB domain-containing protein 24"/>
    <property type="match status" value="1"/>
</dbReference>
<evidence type="ECO:0000256" key="8">
    <source>
        <dbReference type="ARBA" id="ARBA00023125"/>
    </source>
</evidence>
<dbReference type="InterPro" id="IPR000210">
    <property type="entry name" value="BTB/POZ_dom"/>
</dbReference>
<feature type="domain" description="C2H2-type" evidence="18">
    <location>
        <begin position="350"/>
        <end position="377"/>
    </location>
</feature>
<dbReference type="GO" id="GO:0000981">
    <property type="term" value="F:DNA-binding transcription factor activity, RNA polymerase II-specific"/>
    <property type="evidence" value="ECO:0007669"/>
    <property type="project" value="TreeGrafter"/>
</dbReference>
<feature type="domain" description="C2H2-type" evidence="18">
    <location>
        <begin position="322"/>
        <end position="349"/>
    </location>
</feature>
<feature type="compositionally biased region" description="Basic and acidic residues" evidence="16">
    <location>
        <begin position="212"/>
        <end position="243"/>
    </location>
</feature>
<evidence type="ECO:0000256" key="3">
    <source>
        <dbReference type="ARBA" id="ARBA00022723"/>
    </source>
</evidence>
<keyword evidence="9" id="KW-0804">Transcription</keyword>
<reference evidence="19" key="1">
    <citation type="submission" date="2025-08" db="UniProtKB">
        <authorList>
            <consortium name="Ensembl"/>
        </authorList>
    </citation>
    <scope>IDENTIFICATION</scope>
</reference>
<evidence type="ECO:0000256" key="15">
    <source>
        <dbReference type="PROSITE-ProRule" id="PRU00042"/>
    </source>
</evidence>
<feature type="domain" description="C2H2-type" evidence="18">
    <location>
        <begin position="294"/>
        <end position="321"/>
    </location>
</feature>
<feature type="domain" description="C2H2-type" evidence="18">
    <location>
        <begin position="434"/>
        <end position="461"/>
    </location>
</feature>
<evidence type="ECO:0000256" key="13">
    <source>
        <dbReference type="ARBA" id="ARBA00071013"/>
    </source>
</evidence>
<evidence type="ECO:0000256" key="5">
    <source>
        <dbReference type="ARBA" id="ARBA00022771"/>
    </source>
</evidence>
<dbReference type="GO" id="GO:0005634">
    <property type="term" value="C:nucleus"/>
    <property type="evidence" value="ECO:0007669"/>
    <property type="project" value="UniProtKB-SubCell"/>
</dbReference>
<evidence type="ECO:0000256" key="7">
    <source>
        <dbReference type="ARBA" id="ARBA00023015"/>
    </source>
</evidence>
<evidence type="ECO:0000256" key="12">
    <source>
        <dbReference type="ARBA" id="ARBA00065867"/>
    </source>
</evidence>
<dbReference type="RefSeq" id="XP_023061770.1">
    <property type="nucleotide sequence ID" value="XM_023206002.2"/>
</dbReference>
<feature type="domain" description="BTB" evidence="17">
    <location>
        <begin position="37"/>
        <end position="103"/>
    </location>
</feature>
<protein>
    <recommendedName>
        <fullName evidence="13">Zinc finger and BTB domain-containing protein 24</fullName>
    </recommendedName>
    <alternativeName>
        <fullName evidence="14">Zinc finger protein 450</fullName>
    </alternativeName>
</protein>
<feature type="compositionally biased region" description="Polar residues" evidence="16">
    <location>
        <begin position="609"/>
        <end position="621"/>
    </location>
</feature>
<dbReference type="GO" id="GO:0003677">
    <property type="term" value="F:DNA binding"/>
    <property type="evidence" value="ECO:0007669"/>
    <property type="project" value="UniProtKB-KW"/>
</dbReference>
<keyword evidence="20" id="KW-1185">Reference proteome</keyword>
<keyword evidence="8" id="KW-0238">DNA-binding</keyword>
<evidence type="ECO:0000256" key="14">
    <source>
        <dbReference type="ARBA" id="ARBA00078709"/>
    </source>
</evidence>
<dbReference type="PROSITE" id="PS50097">
    <property type="entry name" value="BTB"/>
    <property type="match status" value="1"/>
</dbReference>
<dbReference type="FunFam" id="3.30.160.60:FF:000267">
    <property type="entry name" value="Zinc finger and BTB domain-containing 49"/>
    <property type="match status" value="1"/>
</dbReference>
<dbReference type="CTD" id="9841"/>
<dbReference type="SMART" id="SM00355">
    <property type="entry name" value="ZnF_C2H2"/>
    <property type="match status" value="6"/>
</dbReference>
<feature type="domain" description="C2H2-type" evidence="18">
    <location>
        <begin position="406"/>
        <end position="433"/>
    </location>
</feature>
<feature type="region of interest" description="Disordered" evidence="16">
    <location>
        <begin position="609"/>
        <end position="641"/>
    </location>
</feature>
<evidence type="ECO:0000313" key="19">
    <source>
        <dbReference type="Ensembl" id="ENSPTEP00000000312.1"/>
    </source>
</evidence>
<dbReference type="SMART" id="SM00225">
    <property type="entry name" value="BTB"/>
    <property type="match status" value="1"/>
</dbReference>
<dbReference type="PANTHER" id="PTHR24394">
    <property type="entry name" value="ZINC FINGER PROTEIN"/>
    <property type="match status" value="1"/>
</dbReference>
<dbReference type="InterPro" id="IPR013087">
    <property type="entry name" value="Znf_C2H2_type"/>
</dbReference>
<comment type="subunit">
    <text evidence="12">Interacts with MN1.</text>
</comment>
<feature type="region of interest" description="Disordered" evidence="16">
    <location>
        <begin position="150"/>
        <end position="176"/>
    </location>
</feature>
<comment type="subcellular location">
    <subcellularLocation>
        <location evidence="1">Nucleus</location>
    </subcellularLocation>
</comment>
<dbReference type="Gene3D" id="3.30.160.60">
    <property type="entry name" value="Classic Zinc Finger"/>
    <property type="match status" value="6"/>
</dbReference>
<dbReference type="Pfam" id="PF00096">
    <property type="entry name" value="zf-C2H2"/>
    <property type="match status" value="5"/>
</dbReference>
<feature type="domain" description="C2H2-type" evidence="18">
    <location>
        <begin position="378"/>
        <end position="405"/>
    </location>
</feature>
<evidence type="ECO:0000256" key="2">
    <source>
        <dbReference type="ARBA" id="ARBA00006991"/>
    </source>
</evidence>
<dbReference type="PANTHER" id="PTHR24394:SF59">
    <property type="entry name" value="ZINC FINGER AND BTB DOMAIN-CONTAINING PROTEIN 24 ISOFORM X1"/>
    <property type="match status" value="1"/>
</dbReference>
<keyword evidence="4" id="KW-0677">Repeat</keyword>
<dbReference type="FunFam" id="3.30.160.60:FF:000692">
    <property type="entry name" value="Zinc finger and BTB domain containing 24"/>
    <property type="match status" value="1"/>
</dbReference>
<dbReference type="Gene3D" id="3.30.710.10">
    <property type="entry name" value="Potassium Channel Kv1.1, Chain A"/>
    <property type="match status" value="1"/>
</dbReference>
<evidence type="ECO:0000313" key="20">
    <source>
        <dbReference type="Proteomes" id="UP000694416"/>
    </source>
</evidence>
<dbReference type="FunFam" id="3.30.160.60:FF:001506">
    <property type="entry name" value="Zinc finger protein"/>
    <property type="match status" value="1"/>
</dbReference>
<keyword evidence="10" id="KW-0539">Nucleus</keyword>
<comment type="function">
    <text evidence="11">May be involved in BMP2-induced transcription.</text>
</comment>
<dbReference type="Pfam" id="PF00651">
    <property type="entry name" value="BTB"/>
    <property type="match status" value="1"/>
</dbReference>
<evidence type="ECO:0000256" key="4">
    <source>
        <dbReference type="ARBA" id="ARBA00022737"/>
    </source>
</evidence>
<dbReference type="InterPro" id="IPR011333">
    <property type="entry name" value="SKP1/BTB/POZ_sf"/>
</dbReference>
<evidence type="ECO:0000256" key="1">
    <source>
        <dbReference type="ARBA" id="ARBA00004123"/>
    </source>
</evidence>
<dbReference type="CDD" id="cd18212">
    <property type="entry name" value="BTB_POZ_ZBTB24_ZNF450"/>
    <property type="match status" value="1"/>
</dbReference>
<evidence type="ECO:0000256" key="9">
    <source>
        <dbReference type="ARBA" id="ARBA00023163"/>
    </source>
</evidence>
<evidence type="ECO:0000259" key="18">
    <source>
        <dbReference type="PROSITE" id="PS50157"/>
    </source>
</evidence>
<sequence>MAETSPEPCGQLVVYSYAHSDTVLASFEDQRKKGFLCDITLIVENVHFRAHKALLAASSEYFSMMFAEEGKIGQSIYMLEGMVADTFGVLLEFIYTGYLRASEKSTEQILATAQFFKVYDLVKAYTDFQNNHSSPKPTTLNTAGAPVVVISNKKNDPPKRKRGRPKKVNTLQEEKSELAAEEEIQLRVNNSVQNRQNFVVKGDSSVLNKQMAAKEKEESEPTCEPSREEEMPVEKDENYDPKTQDGPASQSRYSKRRIWRSVKLKDYKLIGDQEDHGSAKRICGRRKRPGGPEARCKDCGKVFKYNHFLAIHQRSHTGQKSFTCDQCGKYFSQNRQLKSHYRVHTGHSLPECKDCHRKFMDVSQLKKHLRTHTGEKPFTCEICGKSFTAKSSLQTHIRIHRGEKPYSCGICGKSFSDSSAKRRHCILHTGKKPFSCPECNLQFARVDNLKAHLKIHSKEKHVSDASSISGSSNTEEVRNILQLQPYQLSTSGEQEIQLLVTDSVHNINFMPGPSQGISIVTAESSQNMTADQAANLTLLTQQPEQLQNLILSAQQEQTEHIQSLNMIESQMGPSQTEPVHVITLSKETLEHLHAHQGQTEELHLATNTSDPAQHLQLTQESDPPPPTHHVPQPTPLGQDQS</sequence>
<evidence type="ECO:0000259" key="17">
    <source>
        <dbReference type="PROSITE" id="PS50097"/>
    </source>
</evidence>
<evidence type="ECO:0000256" key="16">
    <source>
        <dbReference type="SAM" id="MobiDB-lite"/>
    </source>
</evidence>